<keyword evidence="6" id="KW-0175">Coiled coil</keyword>
<keyword evidence="4" id="KW-0378">Hydrolase</keyword>
<organism evidence="10 11">
    <name type="scientific">Clostridium lapidicellarium</name>
    <dbReference type="NCBI Taxonomy" id="3240931"/>
    <lineage>
        <taxon>Bacteria</taxon>
        <taxon>Bacillati</taxon>
        <taxon>Bacillota</taxon>
        <taxon>Clostridia</taxon>
        <taxon>Eubacteriales</taxon>
        <taxon>Clostridiaceae</taxon>
        <taxon>Clostridium</taxon>
    </lineage>
</organism>
<evidence type="ECO:0000259" key="9">
    <source>
        <dbReference type="Pfam" id="PF17768"/>
    </source>
</evidence>
<feature type="domain" description="DDH" evidence="7">
    <location>
        <begin position="79"/>
        <end position="222"/>
    </location>
</feature>
<dbReference type="GO" id="GO:0004527">
    <property type="term" value="F:exonuclease activity"/>
    <property type="evidence" value="ECO:0007669"/>
    <property type="project" value="UniProtKB-KW"/>
</dbReference>
<dbReference type="PANTHER" id="PTHR30255:SF2">
    <property type="entry name" value="SINGLE-STRANDED-DNA-SPECIFIC EXONUCLEASE RECJ"/>
    <property type="match status" value="1"/>
</dbReference>
<evidence type="ECO:0000256" key="3">
    <source>
        <dbReference type="ARBA" id="ARBA00022722"/>
    </source>
</evidence>
<evidence type="ECO:0000256" key="1">
    <source>
        <dbReference type="ARBA" id="ARBA00005915"/>
    </source>
</evidence>
<dbReference type="InterPro" id="IPR038763">
    <property type="entry name" value="DHH_sf"/>
</dbReference>
<dbReference type="InterPro" id="IPR001667">
    <property type="entry name" value="DDH_dom"/>
</dbReference>
<keyword evidence="11" id="KW-1185">Reference proteome</keyword>
<gene>
    <name evidence="10" type="primary">recJ</name>
    <name evidence="10" type="ORF">AB8S09_05390</name>
</gene>
<dbReference type="Gene3D" id="3.10.310.30">
    <property type="match status" value="1"/>
</dbReference>
<proteinExistence type="inferred from homology"/>
<dbReference type="InterPro" id="IPR051673">
    <property type="entry name" value="SSDNA_exonuclease_RecJ"/>
</dbReference>
<dbReference type="RefSeq" id="WP_294181937.1">
    <property type="nucleotide sequence ID" value="NZ_JBGFFE010000005.1"/>
</dbReference>
<evidence type="ECO:0000313" key="10">
    <source>
        <dbReference type="EMBL" id="MEY8763084.1"/>
    </source>
</evidence>
<feature type="domain" description="RecJ OB" evidence="9">
    <location>
        <begin position="462"/>
        <end position="587"/>
    </location>
</feature>
<evidence type="ECO:0000256" key="2">
    <source>
        <dbReference type="ARBA" id="ARBA00019841"/>
    </source>
</evidence>
<sequence length="592" mass="66639">MNAKWMLRRCGKNIKAISRRTGISETMAQILANRGITGADDIENFINPSLNKLIDPAIMKDMKKGTEIIYRAIEKNKSIAVYGDYDVDGVVSTYILYSGLLRCGARVKYHIPDRVKEGYGMNIHSVEQLKSEGIEVIITCDNGISALDQIKRAKELGMTVVVTDHHDIPFDYSDEGIRKFLIPSADAVIDPKQKGCPYPFKQLCGAGVAFKFIQMLYRRFGMREEEAFGFIEYAAIGTICDVVDLLGENRSIAKNGLRMLNNTKNIGMRALIYETSLNGKIINSYHVGFIIGPCINATGRLDSASVALELLLCRNSARARELARKLHELNLKRQQMTNEGLDKAIEKVENSDLKKDKVLVVREDDIHESIAGIVAGRLKERYNVPSIVITKSADQSKGSGRSIEGYNMFEELLKCKKLMNNFGGHPLAAGLSIDTENIDNLRKKLNENCKLTDDDIVPRIRIDKRLPLEDISFGMLRDMGKLQPFGKGNPAPIFGEKNIEVFRVYFLGKDKNVLKLFCRLKSSLKKIDALDFNGGKKFRELILRTYGDRKGNEILNNNFHSIRMDFIFSPSINEFNGNKSIQIIVKDFRLTS</sequence>
<dbReference type="Pfam" id="PF02272">
    <property type="entry name" value="DHHA1"/>
    <property type="match status" value="1"/>
</dbReference>
<dbReference type="Pfam" id="PF17768">
    <property type="entry name" value="RecJ_OB"/>
    <property type="match status" value="1"/>
</dbReference>
<dbReference type="InterPro" id="IPR003156">
    <property type="entry name" value="DHHA1_dom"/>
</dbReference>
<comment type="similarity">
    <text evidence="1">Belongs to the RecJ family.</text>
</comment>
<protein>
    <recommendedName>
        <fullName evidence="2">Single-stranded-DNA-specific exonuclease RecJ</fullName>
    </recommendedName>
</protein>
<dbReference type="Pfam" id="PF01368">
    <property type="entry name" value="DHH"/>
    <property type="match status" value="1"/>
</dbReference>
<evidence type="ECO:0000259" key="8">
    <source>
        <dbReference type="Pfam" id="PF02272"/>
    </source>
</evidence>
<keyword evidence="3" id="KW-0540">Nuclease</keyword>
<dbReference type="PANTHER" id="PTHR30255">
    <property type="entry name" value="SINGLE-STRANDED-DNA-SPECIFIC EXONUCLEASE RECJ"/>
    <property type="match status" value="1"/>
</dbReference>
<evidence type="ECO:0000256" key="5">
    <source>
        <dbReference type="ARBA" id="ARBA00022839"/>
    </source>
</evidence>
<dbReference type="InterPro" id="IPR004610">
    <property type="entry name" value="RecJ"/>
</dbReference>
<dbReference type="InterPro" id="IPR041122">
    <property type="entry name" value="RecJ_OB"/>
</dbReference>
<evidence type="ECO:0000259" key="7">
    <source>
        <dbReference type="Pfam" id="PF01368"/>
    </source>
</evidence>
<evidence type="ECO:0000256" key="4">
    <source>
        <dbReference type="ARBA" id="ARBA00022801"/>
    </source>
</evidence>
<accession>A0ABV4DV23</accession>
<evidence type="ECO:0000313" key="11">
    <source>
        <dbReference type="Proteomes" id="UP001565220"/>
    </source>
</evidence>
<evidence type="ECO:0000256" key="6">
    <source>
        <dbReference type="SAM" id="Coils"/>
    </source>
</evidence>
<reference evidence="10 11" key="1">
    <citation type="submission" date="2024-08" db="EMBL/GenBank/DDBJ databases">
        <title>Clostridium lapicellarii sp. nov., and Clostridium renhuaiense sp. nov., two species isolated from the mud in a fermentation cellar used for producing sauce-flavour Chinese liquors.</title>
        <authorList>
            <person name="Yang F."/>
            <person name="Wang H."/>
            <person name="Chen L.Q."/>
            <person name="Zhou N."/>
            <person name="Lu J.J."/>
            <person name="Pu X.X."/>
            <person name="Wan B."/>
            <person name="Wang L."/>
            <person name="Liu S.J."/>
        </authorList>
    </citation>
    <scope>NUCLEOTIDE SEQUENCE [LARGE SCALE GENOMIC DNA]</scope>
    <source>
        <strain evidence="10 11">MT-113</strain>
    </source>
</reference>
<name>A0ABV4DV23_9CLOT</name>
<dbReference type="NCBIfam" id="TIGR00644">
    <property type="entry name" value="recJ"/>
    <property type="match status" value="1"/>
</dbReference>
<feature type="domain" description="DHHA1" evidence="8">
    <location>
        <begin position="356"/>
        <end position="450"/>
    </location>
</feature>
<dbReference type="Proteomes" id="UP001565220">
    <property type="component" value="Unassembled WGS sequence"/>
</dbReference>
<dbReference type="Gene3D" id="3.90.1640.30">
    <property type="match status" value="1"/>
</dbReference>
<dbReference type="EMBL" id="JBGFFE010000005">
    <property type="protein sequence ID" value="MEY8763084.1"/>
    <property type="molecule type" value="Genomic_DNA"/>
</dbReference>
<feature type="coiled-coil region" evidence="6">
    <location>
        <begin position="319"/>
        <end position="351"/>
    </location>
</feature>
<comment type="caution">
    <text evidence="10">The sequence shown here is derived from an EMBL/GenBank/DDBJ whole genome shotgun (WGS) entry which is preliminary data.</text>
</comment>
<dbReference type="SUPFAM" id="SSF64182">
    <property type="entry name" value="DHH phosphoesterases"/>
    <property type="match status" value="1"/>
</dbReference>
<keyword evidence="5 10" id="KW-0269">Exonuclease</keyword>